<dbReference type="Gene3D" id="3.30.700.20">
    <property type="entry name" value="Hypothetical protein ph0010, domain 1"/>
    <property type="match status" value="1"/>
</dbReference>
<sequence>MHSADPDPSQRPANGRAEQPAERLSEPSAQRPAQRSAQPAADARPEQADASADQDRGALGRAERQRLLAIARASIAHGLAQGAPLPIALADEPAPLHATRASFVTLELGGNLRGCIGHLEAVGPLATDVAENAFAAAFQDPRFPPLSEPELARVAIAISVLTPPEPLAFASEAELLAQIEPGIDGLILSEGHRRGTFLPSVWSQLPSREAFLRHLKQKAGLPPDYWSDQIQVARYRTESFGEHA</sequence>
<reference evidence="3" key="2">
    <citation type="journal article" date="2020" name="Microorganisms">
        <title>Osmotic Adaptation and Compatible Solute Biosynthesis of Phototrophic Bacteria as Revealed from Genome Analyses.</title>
        <authorList>
            <person name="Imhoff J.F."/>
            <person name="Rahn T."/>
            <person name="Kunzel S."/>
            <person name="Keller A."/>
            <person name="Neulinger S.C."/>
        </authorList>
    </citation>
    <scope>NUCLEOTIDE SEQUENCE</scope>
    <source>
        <strain evidence="3">DSM 11080</strain>
    </source>
</reference>
<dbReference type="EMBL" id="NRSJ01000012">
    <property type="protein sequence ID" value="MBK1704606.1"/>
    <property type="molecule type" value="Genomic_DNA"/>
</dbReference>
<comment type="caution">
    <text evidence="3">The sequence shown here is derived from an EMBL/GenBank/DDBJ whole genome shotgun (WGS) entry which is preliminary data.</text>
</comment>
<dbReference type="Gene3D" id="3.30.1490.150">
    <property type="entry name" value="Hypothetical protein ph0010, domain 2"/>
    <property type="match status" value="1"/>
</dbReference>
<evidence type="ECO:0000313" key="4">
    <source>
        <dbReference type="Proteomes" id="UP001296776"/>
    </source>
</evidence>
<dbReference type="InterPro" id="IPR027623">
    <property type="entry name" value="AmmeMemoSam_A"/>
</dbReference>
<proteinExistence type="predicted"/>
<feature type="domain" description="AMMECR1" evidence="2">
    <location>
        <begin position="62"/>
        <end position="244"/>
    </location>
</feature>
<dbReference type="PANTHER" id="PTHR13016:SF0">
    <property type="entry name" value="AMME SYNDROME CANDIDATE GENE 1 PROTEIN"/>
    <property type="match status" value="1"/>
</dbReference>
<accession>A0AAJ0U3H7</accession>
<name>A0AAJ0U3H7_9GAMM</name>
<dbReference type="NCBIfam" id="TIGR00296">
    <property type="entry name" value="TIGR00296 family protein"/>
    <property type="match status" value="1"/>
</dbReference>
<dbReference type="Proteomes" id="UP001296776">
    <property type="component" value="Unassembled WGS sequence"/>
</dbReference>
<protein>
    <recommendedName>
        <fullName evidence="2">AMMECR1 domain-containing protein</fullName>
    </recommendedName>
</protein>
<evidence type="ECO:0000256" key="1">
    <source>
        <dbReference type="SAM" id="MobiDB-lite"/>
    </source>
</evidence>
<keyword evidence="4" id="KW-1185">Reference proteome</keyword>
<dbReference type="Pfam" id="PF01871">
    <property type="entry name" value="AMMECR1"/>
    <property type="match status" value="1"/>
</dbReference>
<gene>
    <name evidence="3" type="ORF">CKO40_08665</name>
</gene>
<dbReference type="InterPro" id="IPR036071">
    <property type="entry name" value="AMMECR1_dom_sf"/>
</dbReference>
<evidence type="ECO:0000313" key="3">
    <source>
        <dbReference type="EMBL" id="MBK1704606.1"/>
    </source>
</evidence>
<dbReference type="InterPro" id="IPR002733">
    <property type="entry name" value="AMMECR1_domain"/>
</dbReference>
<reference evidence="3" key="1">
    <citation type="submission" date="2017-08" db="EMBL/GenBank/DDBJ databases">
        <authorList>
            <person name="Imhoff J.F."/>
            <person name="Rahn T."/>
            <person name="Kuenzel S."/>
            <person name="Neulinger S.C."/>
        </authorList>
    </citation>
    <scope>NUCLEOTIDE SEQUENCE</scope>
    <source>
        <strain evidence="3">DSM 11080</strain>
    </source>
</reference>
<dbReference type="InterPro" id="IPR027485">
    <property type="entry name" value="AMMECR1_N"/>
</dbReference>
<dbReference type="InterPro" id="IPR023473">
    <property type="entry name" value="AMMECR1"/>
</dbReference>
<feature type="compositionally biased region" description="Basic and acidic residues" evidence="1">
    <location>
        <begin position="43"/>
        <end position="58"/>
    </location>
</feature>
<dbReference type="RefSeq" id="WP_200345810.1">
    <property type="nucleotide sequence ID" value="NZ_NRSJ01000012.1"/>
</dbReference>
<dbReference type="AlphaFoldDB" id="A0AAJ0U3H7"/>
<feature type="compositionally biased region" description="Low complexity" evidence="1">
    <location>
        <begin position="27"/>
        <end position="42"/>
    </location>
</feature>
<dbReference type="PANTHER" id="PTHR13016">
    <property type="entry name" value="AMMECR1 HOMOLOG"/>
    <property type="match status" value="1"/>
</dbReference>
<feature type="region of interest" description="Disordered" evidence="1">
    <location>
        <begin position="1"/>
        <end position="58"/>
    </location>
</feature>
<organism evidence="3 4">
    <name type="scientific">Halochromatium glycolicum</name>
    <dbReference type="NCBI Taxonomy" id="85075"/>
    <lineage>
        <taxon>Bacteria</taxon>
        <taxon>Pseudomonadati</taxon>
        <taxon>Pseudomonadota</taxon>
        <taxon>Gammaproteobacteria</taxon>
        <taxon>Chromatiales</taxon>
        <taxon>Chromatiaceae</taxon>
        <taxon>Halochromatium</taxon>
    </lineage>
</organism>
<dbReference type="PROSITE" id="PS51112">
    <property type="entry name" value="AMMECR1"/>
    <property type="match status" value="1"/>
</dbReference>
<dbReference type="NCBIfam" id="TIGR04335">
    <property type="entry name" value="AmmeMemoSam_A"/>
    <property type="match status" value="1"/>
</dbReference>
<dbReference type="SUPFAM" id="SSF143447">
    <property type="entry name" value="AMMECR1-like"/>
    <property type="match status" value="1"/>
</dbReference>
<evidence type="ECO:0000259" key="2">
    <source>
        <dbReference type="PROSITE" id="PS51112"/>
    </source>
</evidence>